<dbReference type="GO" id="GO:0003700">
    <property type="term" value="F:DNA-binding transcription factor activity"/>
    <property type="evidence" value="ECO:0007669"/>
    <property type="project" value="InterPro"/>
</dbReference>
<evidence type="ECO:0000259" key="4">
    <source>
        <dbReference type="PROSITE" id="PS50949"/>
    </source>
</evidence>
<protein>
    <submittedName>
        <fullName evidence="5">GntR family transcriptional regulator</fullName>
    </submittedName>
</protein>
<dbReference type="PRINTS" id="PR00035">
    <property type="entry name" value="HTHGNTR"/>
</dbReference>
<dbReference type="Pfam" id="PF00392">
    <property type="entry name" value="GntR"/>
    <property type="match status" value="1"/>
</dbReference>
<dbReference type="Gene3D" id="1.20.120.530">
    <property type="entry name" value="GntR ligand-binding domain-like"/>
    <property type="match status" value="1"/>
</dbReference>
<dbReference type="InterPro" id="IPR000524">
    <property type="entry name" value="Tscrpt_reg_HTH_GntR"/>
</dbReference>
<evidence type="ECO:0000256" key="2">
    <source>
        <dbReference type="ARBA" id="ARBA00023125"/>
    </source>
</evidence>
<dbReference type="InterPro" id="IPR036390">
    <property type="entry name" value="WH_DNA-bd_sf"/>
</dbReference>
<dbReference type="SMART" id="SM00895">
    <property type="entry name" value="FCD"/>
    <property type="match status" value="1"/>
</dbReference>
<dbReference type="SMART" id="SM00345">
    <property type="entry name" value="HTH_GNTR"/>
    <property type="match status" value="1"/>
</dbReference>
<evidence type="ECO:0000256" key="3">
    <source>
        <dbReference type="ARBA" id="ARBA00023163"/>
    </source>
</evidence>
<keyword evidence="6" id="KW-1185">Reference proteome</keyword>
<dbReference type="InterPro" id="IPR008920">
    <property type="entry name" value="TF_FadR/GntR_C"/>
</dbReference>
<dbReference type="InterPro" id="IPR011711">
    <property type="entry name" value="GntR_C"/>
</dbReference>
<dbReference type="SUPFAM" id="SSF48008">
    <property type="entry name" value="GntR ligand-binding domain-like"/>
    <property type="match status" value="1"/>
</dbReference>
<name>A0A1V2H1R7_9PROT</name>
<organism evidence="5 6">
    <name type="scientific">Teichococcus deserti</name>
    <dbReference type="NCBI Taxonomy" id="1817963"/>
    <lineage>
        <taxon>Bacteria</taxon>
        <taxon>Pseudomonadati</taxon>
        <taxon>Pseudomonadota</taxon>
        <taxon>Alphaproteobacteria</taxon>
        <taxon>Acetobacterales</taxon>
        <taxon>Roseomonadaceae</taxon>
        <taxon>Roseomonas</taxon>
    </lineage>
</organism>
<feature type="domain" description="HTH gntR-type" evidence="4">
    <location>
        <begin position="14"/>
        <end position="82"/>
    </location>
</feature>
<dbReference type="AlphaFoldDB" id="A0A1V2H1R7"/>
<evidence type="ECO:0000313" key="5">
    <source>
        <dbReference type="EMBL" id="ONG51073.1"/>
    </source>
</evidence>
<reference evidence="5 6" key="1">
    <citation type="submission" date="2016-10" db="EMBL/GenBank/DDBJ databases">
        <title>Draft Genome sequence of Roseomonas sp. strain M3.</title>
        <authorList>
            <person name="Subhash Y."/>
            <person name="Lee S."/>
        </authorList>
    </citation>
    <scope>NUCLEOTIDE SEQUENCE [LARGE SCALE GENOMIC DNA]</scope>
    <source>
        <strain evidence="5 6">M3</strain>
    </source>
</reference>
<dbReference type="EMBL" id="MLCO01000173">
    <property type="protein sequence ID" value="ONG51073.1"/>
    <property type="molecule type" value="Genomic_DNA"/>
</dbReference>
<dbReference type="PANTHER" id="PTHR43537:SF5">
    <property type="entry name" value="UXU OPERON TRANSCRIPTIONAL REGULATOR"/>
    <property type="match status" value="1"/>
</dbReference>
<dbReference type="CDD" id="cd07377">
    <property type="entry name" value="WHTH_GntR"/>
    <property type="match status" value="1"/>
</dbReference>
<dbReference type="SUPFAM" id="SSF46785">
    <property type="entry name" value="Winged helix' DNA-binding domain"/>
    <property type="match status" value="1"/>
</dbReference>
<dbReference type="Pfam" id="PF07729">
    <property type="entry name" value="FCD"/>
    <property type="match status" value="1"/>
</dbReference>
<comment type="caution">
    <text evidence="5">The sequence shown here is derived from an EMBL/GenBank/DDBJ whole genome shotgun (WGS) entry which is preliminary data.</text>
</comment>
<keyword evidence="2" id="KW-0238">DNA-binding</keyword>
<dbReference type="GO" id="GO:0003677">
    <property type="term" value="F:DNA binding"/>
    <property type="evidence" value="ECO:0007669"/>
    <property type="project" value="UniProtKB-KW"/>
</dbReference>
<dbReference type="OrthoDB" id="9812645at2"/>
<accession>A0A1V2H1R7</accession>
<evidence type="ECO:0000313" key="6">
    <source>
        <dbReference type="Proteomes" id="UP000188879"/>
    </source>
</evidence>
<dbReference type="Proteomes" id="UP000188879">
    <property type="component" value="Unassembled WGS sequence"/>
</dbReference>
<sequence>MVHPMVDPVKAEDASAASRLQSLLEQALLSGAWPEGGRLPTERALSATYGVARNTLRRALDGLERAGLVERHVGRGTFRRTAPPPAGLEEEALSPAAVMECRLLLEPELIGLAVLRATPADLARMQACLTGGDTAGSLAEFEQWDAALHDAFALATHNAAVLGMSRSLAQVRQRSDWGQLKARGDTPAHRARLQAQHHEMVEALRRRDRDRARQAMKAHLRLIQAVMAGE</sequence>
<proteinExistence type="predicted"/>
<keyword evidence="3" id="KW-0804">Transcription</keyword>
<evidence type="ECO:0000256" key="1">
    <source>
        <dbReference type="ARBA" id="ARBA00023015"/>
    </source>
</evidence>
<gene>
    <name evidence="5" type="ORF">BKE38_16685</name>
</gene>
<dbReference type="Gene3D" id="1.10.10.10">
    <property type="entry name" value="Winged helix-like DNA-binding domain superfamily/Winged helix DNA-binding domain"/>
    <property type="match status" value="1"/>
</dbReference>
<dbReference type="PROSITE" id="PS50949">
    <property type="entry name" value="HTH_GNTR"/>
    <property type="match status" value="1"/>
</dbReference>
<dbReference type="InterPro" id="IPR036388">
    <property type="entry name" value="WH-like_DNA-bd_sf"/>
</dbReference>
<keyword evidence="1" id="KW-0805">Transcription regulation</keyword>
<dbReference type="PANTHER" id="PTHR43537">
    <property type="entry name" value="TRANSCRIPTIONAL REGULATOR, GNTR FAMILY"/>
    <property type="match status" value="1"/>
</dbReference>